<feature type="compositionally biased region" description="Low complexity" evidence="1">
    <location>
        <begin position="340"/>
        <end position="352"/>
    </location>
</feature>
<accession>A0A4U0TJZ2</accession>
<feature type="compositionally biased region" description="Polar residues" evidence="1">
    <location>
        <begin position="80"/>
        <end position="94"/>
    </location>
</feature>
<dbReference type="OrthoDB" id="4507572at2759"/>
<protein>
    <submittedName>
        <fullName evidence="2">Uncharacterized protein</fullName>
    </submittedName>
</protein>
<evidence type="ECO:0000313" key="2">
    <source>
        <dbReference type="EMBL" id="TKA22087.1"/>
    </source>
</evidence>
<organism evidence="2 3">
    <name type="scientific">Salinomyces thailandicus</name>
    <dbReference type="NCBI Taxonomy" id="706561"/>
    <lineage>
        <taxon>Eukaryota</taxon>
        <taxon>Fungi</taxon>
        <taxon>Dikarya</taxon>
        <taxon>Ascomycota</taxon>
        <taxon>Pezizomycotina</taxon>
        <taxon>Dothideomycetes</taxon>
        <taxon>Dothideomycetidae</taxon>
        <taxon>Mycosphaerellales</taxon>
        <taxon>Teratosphaeriaceae</taxon>
        <taxon>Salinomyces</taxon>
    </lineage>
</organism>
<reference evidence="2 3" key="1">
    <citation type="submission" date="2017-03" db="EMBL/GenBank/DDBJ databases">
        <title>Genomes of endolithic fungi from Antarctica.</title>
        <authorList>
            <person name="Coleine C."/>
            <person name="Masonjones S."/>
            <person name="Stajich J.E."/>
        </authorList>
    </citation>
    <scope>NUCLEOTIDE SEQUENCE [LARGE SCALE GENOMIC DNA]</scope>
    <source>
        <strain evidence="2 3">CCFEE 6315</strain>
    </source>
</reference>
<comment type="caution">
    <text evidence="2">The sequence shown here is derived from an EMBL/GenBank/DDBJ whole genome shotgun (WGS) entry which is preliminary data.</text>
</comment>
<dbReference type="PANTHER" id="PTHR42023">
    <property type="entry name" value="BHLH DOMAIN-CONTAINING PROTEIN"/>
    <property type="match status" value="1"/>
</dbReference>
<feature type="region of interest" description="Disordered" evidence="1">
    <location>
        <begin position="115"/>
        <end position="474"/>
    </location>
</feature>
<feature type="compositionally biased region" description="Polar residues" evidence="1">
    <location>
        <begin position="255"/>
        <end position="279"/>
    </location>
</feature>
<feature type="compositionally biased region" description="Basic and acidic residues" evidence="1">
    <location>
        <begin position="164"/>
        <end position="173"/>
    </location>
</feature>
<feature type="compositionally biased region" description="Low complexity" evidence="1">
    <location>
        <begin position="426"/>
        <end position="461"/>
    </location>
</feature>
<name>A0A4U0TJZ2_9PEZI</name>
<keyword evidence="3" id="KW-1185">Reference proteome</keyword>
<feature type="region of interest" description="Disordered" evidence="1">
    <location>
        <begin position="56"/>
        <end position="100"/>
    </location>
</feature>
<evidence type="ECO:0000256" key="1">
    <source>
        <dbReference type="SAM" id="MobiDB-lite"/>
    </source>
</evidence>
<dbReference type="Proteomes" id="UP000308549">
    <property type="component" value="Unassembled WGS sequence"/>
</dbReference>
<evidence type="ECO:0000313" key="3">
    <source>
        <dbReference type="Proteomes" id="UP000308549"/>
    </source>
</evidence>
<dbReference type="PANTHER" id="PTHR42023:SF1">
    <property type="entry name" value="BHLH DOMAIN-CONTAINING PROTEIN"/>
    <property type="match status" value="1"/>
</dbReference>
<feature type="compositionally biased region" description="Low complexity" evidence="1">
    <location>
        <begin position="209"/>
        <end position="219"/>
    </location>
</feature>
<feature type="compositionally biased region" description="Polar residues" evidence="1">
    <location>
        <begin position="228"/>
        <end position="246"/>
    </location>
</feature>
<sequence length="570" mass="62239">MAISAEESSTTLEAPRPIFIRNRRSSQTLRTGVGMPTYTIQKDVPWMDQHRDSVISSLNSDDYPASDGGHSQAASVGKPASQQIPDHASPQQEGLDQGPQARSARLPIFKQVRNILQKPMTNRPQSSVAWDEHSGEMSESGKPPQVKPSAYVSPWEGAFKSGKKAPERKEKEKLSKRRSLSSLKALGGGSLLKDDEVKPTPPLKAGRCSPRVVSPSSSSHSDKAPMPLSTTSRQPPQSIPTISTPKTRSRKPVPSSISPRQTENIPPNSQLQQSPSAKSDWTDVAASEGDPGGKSHFSWTTVAPSEAPGRPSRDTGVSKSPHLLGSVEGEEPSSRFSWSTTATQPQQQQPPQAIHPAFRQPQQAREPVPTVPSRHNSAAHTPTTYQTERGPPVQSILSRHRPIQRMDRDEWTRTPPSRIKHEGIRSSSATPTSTTTYTETHANTSSPSSSNPFTATTTSKPLPLPPSRASTSPHATHLQQLLAKEKDLAHQRRNVQKTLADLEKIEKASPMEVDWSTVRDAKLKLGVQRRLLEAVVLEEREVGIGIARARRREEEEGGEGGGLWVRRVTG</sequence>
<dbReference type="AlphaFoldDB" id="A0A4U0TJZ2"/>
<gene>
    <name evidence="2" type="ORF">B0A50_08465</name>
</gene>
<dbReference type="EMBL" id="NAJL01000085">
    <property type="protein sequence ID" value="TKA22087.1"/>
    <property type="molecule type" value="Genomic_DNA"/>
</dbReference>
<feature type="compositionally biased region" description="Polar residues" evidence="1">
    <location>
        <begin position="119"/>
        <end position="128"/>
    </location>
</feature>
<feature type="compositionally biased region" description="Polar residues" evidence="1">
    <location>
        <begin position="373"/>
        <end position="387"/>
    </location>
</feature>
<proteinExistence type="predicted"/>